<evidence type="ECO:0000256" key="2">
    <source>
        <dbReference type="ARBA" id="ARBA00023125"/>
    </source>
</evidence>
<proteinExistence type="predicted"/>
<dbReference type="Gene3D" id="1.10.10.10">
    <property type="entry name" value="Winged helix-like DNA-binding domain superfamily/Winged helix DNA-binding domain"/>
    <property type="match status" value="1"/>
</dbReference>
<dbReference type="SMART" id="SM00421">
    <property type="entry name" value="HTH_LUXR"/>
    <property type="match status" value="1"/>
</dbReference>
<accession>A0A0F0L119</accession>
<gene>
    <name evidence="5" type="ORF">RL72_01085</name>
</gene>
<dbReference type="InterPro" id="IPR036388">
    <property type="entry name" value="WH-like_DNA-bd_sf"/>
</dbReference>
<evidence type="ECO:0000259" key="4">
    <source>
        <dbReference type="PROSITE" id="PS50043"/>
    </source>
</evidence>
<dbReference type="Pfam" id="PF00196">
    <property type="entry name" value="GerE"/>
    <property type="match status" value="1"/>
</dbReference>
<feature type="domain" description="HTH luxR-type" evidence="4">
    <location>
        <begin position="432"/>
        <end position="497"/>
    </location>
</feature>
<name>A0A0F0L119_9MICO</name>
<dbReference type="OrthoDB" id="3178268at2"/>
<keyword evidence="1" id="KW-0805">Transcription regulation</keyword>
<protein>
    <submittedName>
        <fullName evidence="5">DNA-binding transcriptional regulator CsgD</fullName>
    </submittedName>
</protein>
<dbReference type="Gene3D" id="1.25.40.10">
    <property type="entry name" value="Tetratricopeptide repeat domain"/>
    <property type="match status" value="1"/>
</dbReference>
<keyword evidence="6" id="KW-1185">Reference proteome</keyword>
<dbReference type="CDD" id="cd06170">
    <property type="entry name" value="LuxR_C_like"/>
    <property type="match status" value="1"/>
</dbReference>
<dbReference type="InterPro" id="IPR016032">
    <property type="entry name" value="Sig_transdc_resp-reg_C-effctor"/>
</dbReference>
<keyword evidence="2 5" id="KW-0238">DNA-binding</keyword>
<dbReference type="EMBL" id="JYIT01000065">
    <property type="protein sequence ID" value="KJL26369.1"/>
    <property type="molecule type" value="Genomic_DNA"/>
</dbReference>
<evidence type="ECO:0000256" key="1">
    <source>
        <dbReference type="ARBA" id="ARBA00023015"/>
    </source>
</evidence>
<dbReference type="PANTHER" id="PTHR44688">
    <property type="entry name" value="DNA-BINDING TRANSCRIPTIONAL ACTIVATOR DEVR_DOSR"/>
    <property type="match status" value="1"/>
</dbReference>
<dbReference type="GO" id="GO:0003677">
    <property type="term" value="F:DNA binding"/>
    <property type="evidence" value="ECO:0007669"/>
    <property type="project" value="UniProtKB-KW"/>
</dbReference>
<sequence length="499" mass="54156">MSDIARRIRDAEAAGDHAVVVHLLATRPVEAWFTLPVEELTGILLGLPAEAVRASAEVALVARMLAPEGADAATEDRALSRSPNLPAHLRRWLVVTDAWHARLNGDVARAYEVLIRLPEIEAAIPSVLDPTNGVRSLFLTEAALTALLLGRFAEALALFGRVLRVPTPSSLRFYLREAHLRSAMIHALYGDPAAARAHLVEAQRTPRTSSWMEPLLDPEQALVEALLDDEDPSGSFARILQLTYGPMGELWPLYLLALQRRGVLADRRVEVKERIEALMAAGLGTRGSALNSSVPHVLLAFESLLNGNVPGARQHLRTVQDRSWPTVIVSCMVGIAGGAPKSAIRELRAARPLTEGLRQAERHRSLMLGLAHYLSGDTAAARAAVDELGELNRRSGPHELAVMRILAPRLLELVAERIPELLPEVVSPGSRGVFDMPSLTESELAVLARLALGETREQIAKALFRSPNTVKSHQTSLYRKLGVSAAADAVRLATKAGYL</sequence>
<dbReference type="InterPro" id="IPR000792">
    <property type="entry name" value="Tscrpt_reg_LuxR_C"/>
</dbReference>
<evidence type="ECO:0000313" key="6">
    <source>
        <dbReference type="Proteomes" id="UP000033448"/>
    </source>
</evidence>
<dbReference type="PRINTS" id="PR00038">
    <property type="entry name" value="HTHLUXR"/>
</dbReference>
<dbReference type="PANTHER" id="PTHR44688:SF16">
    <property type="entry name" value="DNA-BINDING TRANSCRIPTIONAL ACTIVATOR DEVR_DOSR"/>
    <property type="match status" value="1"/>
</dbReference>
<evidence type="ECO:0000256" key="3">
    <source>
        <dbReference type="ARBA" id="ARBA00023163"/>
    </source>
</evidence>
<dbReference type="AlphaFoldDB" id="A0A0F0L119"/>
<evidence type="ECO:0000313" key="5">
    <source>
        <dbReference type="EMBL" id="KJL26369.1"/>
    </source>
</evidence>
<dbReference type="Proteomes" id="UP000033448">
    <property type="component" value="Unassembled WGS sequence"/>
</dbReference>
<comment type="caution">
    <text evidence="5">The sequence shown here is derived from an EMBL/GenBank/DDBJ whole genome shotgun (WGS) entry which is preliminary data.</text>
</comment>
<dbReference type="SUPFAM" id="SSF48452">
    <property type="entry name" value="TPR-like"/>
    <property type="match status" value="1"/>
</dbReference>
<dbReference type="GO" id="GO:0006355">
    <property type="term" value="P:regulation of DNA-templated transcription"/>
    <property type="evidence" value="ECO:0007669"/>
    <property type="project" value="InterPro"/>
</dbReference>
<dbReference type="PATRIC" id="fig|582680.7.peg.1123"/>
<dbReference type="InterPro" id="IPR011990">
    <property type="entry name" value="TPR-like_helical_dom_sf"/>
</dbReference>
<dbReference type="PROSITE" id="PS50043">
    <property type="entry name" value="HTH_LUXR_2"/>
    <property type="match status" value="1"/>
</dbReference>
<dbReference type="SUPFAM" id="SSF46894">
    <property type="entry name" value="C-terminal effector domain of the bipartite response regulators"/>
    <property type="match status" value="1"/>
</dbReference>
<organism evidence="5 6">
    <name type="scientific">Microbacterium azadirachtae</name>
    <dbReference type="NCBI Taxonomy" id="582680"/>
    <lineage>
        <taxon>Bacteria</taxon>
        <taxon>Bacillati</taxon>
        <taxon>Actinomycetota</taxon>
        <taxon>Actinomycetes</taxon>
        <taxon>Micrococcales</taxon>
        <taxon>Microbacteriaceae</taxon>
        <taxon>Microbacterium</taxon>
    </lineage>
</organism>
<keyword evidence="3" id="KW-0804">Transcription</keyword>
<dbReference type="RefSeq" id="WP_045249803.1">
    <property type="nucleotide sequence ID" value="NZ_CP099706.1"/>
</dbReference>
<reference evidence="5 6" key="1">
    <citation type="submission" date="2015-02" db="EMBL/GenBank/DDBJ databases">
        <title>Draft genome sequences of ten Microbacterium spp. with emphasis on heavy metal contaminated environments.</title>
        <authorList>
            <person name="Corretto E."/>
        </authorList>
    </citation>
    <scope>NUCLEOTIDE SEQUENCE [LARGE SCALE GENOMIC DNA]</scope>
    <source>
        <strain evidence="5 6">DSM 23848</strain>
    </source>
</reference>